<dbReference type="InterPro" id="IPR006121">
    <property type="entry name" value="HMA_dom"/>
</dbReference>
<proteinExistence type="predicted"/>
<name>A0A076PQU7_COMTE</name>
<dbReference type="GO" id="GO:0046872">
    <property type="term" value="F:metal ion binding"/>
    <property type="evidence" value="ECO:0007669"/>
    <property type="project" value="InterPro"/>
</dbReference>
<dbReference type="InterPro" id="IPR036163">
    <property type="entry name" value="HMA_dom_sf"/>
</dbReference>
<dbReference type="SUPFAM" id="SSF55008">
    <property type="entry name" value="HMA, heavy metal-associated domain"/>
    <property type="match status" value="1"/>
</dbReference>
<dbReference type="EMBL" id="CP006704">
    <property type="protein sequence ID" value="AIJ47066.1"/>
    <property type="molecule type" value="Genomic_DNA"/>
</dbReference>
<dbReference type="CDD" id="cd00371">
    <property type="entry name" value="HMA"/>
    <property type="match status" value="1"/>
</dbReference>
<gene>
    <name evidence="2" type="ORF">O987_14755</name>
</gene>
<dbReference type="RefSeq" id="WP_003055071.1">
    <property type="nucleotide sequence ID" value="NZ_CP006704.1"/>
</dbReference>
<evidence type="ECO:0000313" key="2">
    <source>
        <dbReference type="EMBL" id="AIJ47066.1"/>
    </source>
</evidence>
<dbReference type="AlphaFoldDB" id="A0A076PQU7"/>
<accession>A0A076PQU7</accession>
<dbReference type="GeneID" id="69560235"/>
<feature type="domain" description="HMA" evidence="1">
    <location>
        <begin position="1"/>
        <end position="63"/>
    </location>
</feature>
<organism evidence="2 3">
    <name type="scientific">Comamonas testosteroni TK102</name>
    <dbReference type="NCBI Taxonomy" id="1392005"/>
    <lineage>
        <taxon>Bacteria</taxon>
        <taxon>Pseudomonadati</taxon>
        <taxon>Pseudomonadota</taxon>
        <taxon>Betaproteobacteria</taxon>
        <taxon>Burkholderiales</taxon>
        <taxon>Comamonadaceae</taxon>
        <taxon>Comamonas</taxon>
    </lineage>
</organism>
<protein>
    <submittedName>
        <fullName evidence="2">Copper-transporting ATPase</fullName>
    </submittedName>
</protein>
<reference evidence="2 3" key="1">
    <citation type="journal article" date="2014" name="Genome Announc.">
        <title>Complete Genome Sequence of Polychlorinated Biphenyl Degrader Comamonas testosteroni TK102 (NBRC 109938).</title>
        <authorList>
            <person name="Fukuda K."/>
            <person name="Hosoyama A."/>
            <person name="Tsuchikane K."/>
            <person name="Ohji S."/>
            <person name="Yamazoe A."/>
            <person name="Fujita N."/>
            <person name="Shintani M."/>
            <person name="Kimbara K."/>
        </authorList>
    </citation>
    <scope>NUCLEOTIDE SEQUENCE [LARGE SCALE GENOMIC DNA]</scope>
    <source>
        <strain evidence="2">TK102</strain>
    </source>
</reference>
<dbReference type="Pfam" id="PF00403">
    <property type="entry name" value="HMA"/>
    <property type="match status" value="1"/>
</dbReference>
<dbReference type="KEGG" id="ctes:O987_14755"/>
<evidence type="ECO:0000259" key="1">
    <source>
        <dbReference type="PROSITE" id="PS50846"/>
    </source>
</evidence>
<evidence type="ECO:0000313" key="3">
    <source>
        <dbReference type="Proteomes" id="UP000028782"/>
    </source>
</evidence>
<dbReference type="HOGENOM" id="CLU_134973_5_1_4"/>
<dbReference type="PROSITE" id="PS50846">
    <property type="entry name" value="HMA_2"/>
    <property type="match status" value="1"/>
</dbReference>
<sequence>MAIFRINDMKCGACAARIQRSILAIDDEAKIGVNARDKTVQVSGDLSDADYMLAIQTAGYTPELLALAEAEQANAEKPQTKCCGSTSAKTSCCG</sequence>
<dbReference type="Proteomes" id="UP000028782">
    <property type="component" value="Chromosome"/>
</dbReference>
<dbReference type="Gene3D" id="3.30.70.100">
    <property type="match status" value="1"/>
</dbReference>